<dbReference type="OrthoDB" id="381232at2157"/>
<evidence type="ECO:0000313" key="1">
    <source>
        <dbReference type="EMBL" id="ABU81409.1"/>
    </source>
</evidence>
<dbReference type="KEGG" id="iho:Igni_0225"/>
<dbReference type="Proteomes" id="UP000000262">
    <property type="component" value="Chromosome"/>
</dbReference>
<accession>A8A907</accession>
<name>A8A907_IGNH4</name>
<gene>
    <name evidence="1" type="ordered locus">Igni_0225</name>
</gene>
<evidence type="ECO:0000313" key="2">
    <source>
        <dbReference type="Proteomes" id="UP000000262"/>
    </source>
</evidence>
<dbReference type="AlphaFoldDB" id="A8A907"/>
<reference evidence="1 2" key="1">
    <citation type="journal article" date="2008" name="Genome Biol.">
        <title>A genomic analysis of the archaeal system Ignicoccus hospitalis-Nanoarchaeum equitans.</title>
        <authorList>
            <person name="Podar M."/>
            <person name="Anderson I."/>
            <person name="Makarova K.S."/>
            <person name="Elkins J.G."/>
            <person name="Ivanova N."/>
            <person name="Wall M.A."/>
            <person name="Lykidis A."/>
            <person name="Mavromatis K."/>
            <person name="Sun H."/>
            <person name="Hudson M.E."/>
            <person name="Chen W."/>
            <person name="Deciu C."/>
            <person name="Hutchison D."/>
            <person name="Eads J.R."/>
            <person name="Anderson A."/>
            <person name="Fernandes F."/>
            <person name="Szeto E."/>
            <person name="Lapidus A."/>
            <person name="Kyrpides N.C."/>
            <person name="Saier M.H.Jr."/>
            <person name="Richardson P.M."/>
            <person name="Rachel R."/>
            <person name="Huber H."/>
            <person name="Eisen J.A."/>
            <person name="Koonin E.V."/>
            <person name="Keller M."/>
            <person name="Stetter K.O."/>
        </authorList>
    </citation>
    <scope>NUCLEOTIDE SEQUENCE [LARGE SCALE GENOMIC DNA]</scope>
    <source>
        <strain evidence="2">KIN4/I / DSM 18386 / JCM 14125</strain>
    </source>
</reference>
<organism evidence="1 2">
    <name type="scientific">Ignicoccus hospitalis (strain KIN4/I / DSM 18386 / JCM 14125)</name>
    <dbReference type="NCBI Taxonomy" id="453591"/>
    <lineage>
        <taxon>Archaea</taxon>
        <taxon>Thermoproteota</taxon>
        <taxon>Thermoprotei</taxon>
        <taxon>Desulfurococcales</taxon>
        <taxon>Desulfurococcaceae</taxon>
        <taxon>Ignicoccus</taxon>
    </lineage>
</organism>
<keyword evidence="2" id="KW-1185">Reference proteome</keyword>
<dbReference type="RefSeq" id="WP_011998261.1">
    <property type="nucleotide sequence ID" value="NC_009776.1"/>
</dbReference>
<proteinExistence type="predicted"/>
<protein>
    <submittedName>
        <fullName evidence="1">Uncharacterized protein</fullName>
    </submittedName>
</protein>
<sequence>MVEHEEPFAFVIESISEGRIRERLMSCLERKDEAKGFLESIMLSKREESPVICVTGKHLTPRGVYDKFVLVLPHEAKFIDDEDYDEEEVMFFEHRGKVYLVRVFLDRDGMEKLTIERL</sequence>
<dbReference type="HOGENOM" id="CLU_2067774_0_0_2"/>
<dbReference type="EMBL" id="CP000816">
    <property type="protein sequence ID" value="ABU81409.1"/>
    <property type="molecule type" value="Genomic_DNA"/>
</dbReference>
<dbReference type="GeneID" id="5562082"/>